<comment type="caution">
    <text evidence="1">The sequence shown here is derived from an EMBL/GenBank/DDBJ whole genome shotgun (WGS) entry which is preliminary data.</text>
</comment>
<sequence>MEFIFVKVEVLLPEEYIDKLRNKLIILAF</sequence>
<keyword evidence="2" id="KW-1185">Reference proteome</keyword>
<accession>A0A9X0YWM5</accession>
<gene>
    <name evidence="1" type="ORF">J2Z64_004459</name>
</gene>
<protein>
    <submittedName>
        <fullName evidence="1">Uncharacterized protein</fullName>
    </submittedName>
</protein>
<name>A0A9X0YWM5_9BACI</name>
<organism evidence="1 2">
    <name type="scientific">Oceanobacillus polygoni</name>
    <dbReference type="NCBI Taxonomy" id="1235259"/>
    <lineage>
        <taxon>Bacteria</taxon>
        <taxon>Bacillati</taxon>
        <taxon>Bacillota</taxon>
        <taxon>Bacilli</taxon>
        <taxon>Bacillales</taxon>
        <taxon>Bacillaceae</taxon>
        <taxon>Oceanobacillus</taxon>
    </lineage>
</organism>
<dbReference type="EMBL" id="JAGGMB010000029">
    <property type="protein sequence ID" value="MBP2080147.1"/>
    <property type="molecule type" value="Genomic_DNA"/>
</dbReference>
<proteinExistence type="predicted"/>
<reference evidence="1" key="1">
    <citation type="submission" date="2021-03" db="EMBL/GenBank/DDBJ databases">
        <title>Genomic Encyclopedia of Type Strains, Phase IV (KMG-IV): sequencing the most valuable type-strain genomes for metagenomic binning, comparative biology and taxonomic classification.</title>
        <authorList>
            <person name="Goeker M."/>
        </authorList>
    </citation>
    <scope>NUCLEOTIDE SEQUENCE</scope>
    <source>
        <strain evidence="1">DSM 107338</strain>
    </source>
</reference>
<dbReference type="Proteomes" id="UP001138793">
    <property type="component" value="Unassembled WGS sequence"/>
</dbReference>
<dbReference type="AlphaFoldDB" id="A0A9X0YWM5"/>
<evidence type="ECO:0000313" key="2">
    <source>
        <dbReference type="Proteomes" id="UP001138793"/>
    </source>
</evidence>
<evidence type="ECO:0000313" key="1">
    <source>
        <dbReference type="EMBL" id="MBP2080147.1"/>
    </source>
</evidence>